<dbReference type="SUPFAM" id="SSF53756">
    <property type="entry name" value="UDP-Glycosyltransferase/glycogen phosphorylase"/>
    <property type="match status" value="1"/>
</dbReference>
<dbReference type="OrthoDB" id="5835829at2759"/>
<dbReference type="CDD" id="cd03784">
    <property type="entry name" value="GT1_Gtf-like"/>
    <property type="match status" value="1"/>
</dbReference>
<dbReference type="Pfam" id="PF03033">
    <property type="entry name" value="Glyco_transf_28"/>
    <property type="match status" value="1"/>
</dbReference>
<dbReference type="InterPro" id="IPR050426">
    <property type="entry name" value="Glycosyltransferase_28"/>
</dbReference>
<dbReference type="AlphaFoldDB" id="A0A074XCQ3"/>
<dbReference type="GO" id="GO:0005975">
    <property type="term" value="P:carbohydrate metabolic process"/>
    <property type="evidence" value="ECO:0007669"/>
    <property type="project" value="InterPro"/>
</dbReference>
<protein>
    <submittedName>
        <fullName evidence="5">UDP-Glycosyltransferase/glycogen phosphorylase</fullName>
    </submittedName>
</protein>
<sequence>MGNFDHDSKKLERTSTESQAEPLPPPAYEDIHDHSYHAGHDPESVDQVAEGPYHIRDDGRVDIDCNSRAVRTFSRFFSSTPVDHSQQPPPDYEFKAPGTLTCGIKLNIVIQVVGSRGDVQPFIALGCELQKYGHRVRLATHDMFASFVRKAGLEFYPIGGDPASLMAYMVKNPSLLPSMKTMMSGEIGRKRQMVAEMLSGCWDSCVLADPLTEAPFVADAIIANPPSFAHVHCAQALGIPVHLMFTMPWTPTRAFPHPLANLANVDGDQAIANYVSYHVVEWMTWQGLGDVINDWRESIQLEPINLLDGPALAQMLKIPFTYCWSPALVPKPHDWPGYIDVCGFFFRDTPKYTPTPELAQFLAAGPPPVYIGFGSIVLDDPAKMLATILDAVRAAGVRAIISKGWSDLGGDVGENIYYIGDCPHEWLFPRMAAVVHHGGAGTTACGIRNGIPTLVCPFFGDQPFWGHMIASAGAGPEPLPPRDMTPAKLAEAIRFLIREETSVAAKAIAALMQDEEGVRSAVDSFHRHLPIAAMKCDLISDQPAVWTLKSGGKKIKLSKLAAEVLISQHSRLLKELKTYQSKPVSIEPTRWDPLSGGASAVMATTMDLTGCITGIVTKPMKAYDDERRKQDRADKLDAMIDDQRLAEPDLKSSSASIRTGTSARSRDNRPSAGGKAALAGVKSIGNFAPTALKGMTVDIPMAITEGLRTAPRHYGDKLRDNGKVTGVGSGFAVAGKTFAWGMIDGVSDLVVQPYKECKKNGAAGIATGLGKGMAGMVTKTGAGMFGVFAYPAAGIAKSVRSAVHNRSRKLVDLQRRDEGQWLVANQKWSGSELSGLIESFHALGSSKEQTKKAKDKK</sequence>
<evidence type="ECO:0000256" key="2">
    <source>
        <dbReference type="SAM" id="MobiDB-lite"/>
    </source>
</evidence>
<evidence type="ECO:0000259" key="4">
    <source>
        <dbReference type="Pfam" id="PF06722"/>
    </source>
</evidence>
<organism evidence="5 6">
    <name type="scientific">Aureobasidium pullulans EXF-150</name>
    <dbReference type="NCBI Taxonomy" id="1043002"/>
    <lineage>
        <taxon>Eukaryota</taxon>
        <taxon>Fungi</taxon>
        <taxon>Dikarya</taxon>
        <taxon>Ascomycota</taxon>
        <taxon>Pezizomycotina</taxon>
        <taxon>Dothideomycetes</taxon>
        <taxon>Dothideomycetidae</taxon>
        <taxon>Dothideales</taxon>
        <taxon>Saccotheciaceae</taxon>
        <taxon>Aureobasidium</taxon>
    </lineage>
</organism>
<dbReference type="InterPro" id="IPR004276">
    <property type="entry name" value="GlycoTrans_28_N"/>
</dbReference>
<dbReference type="GeneID" id="40744292"/>
<keyword evidence="6" id="KW-1185">Reference proteome</keyword>
<gene>
    <name evidence="5" type="ORF">M438DRAFT_298285</name>
</gene>
<feature type="compositionally biased region" description="Basic and acidic residues" evidence="2">
    <location>
        <begin position="29"/>
        <end position="43"/>
    </location>
</feature>
<dbReference type="STRING" id="1043002.A0A074XCQ3"/>
<dbReference type="InterPro" id="IPR002213">
    <property type="entry name" value="UDP_glucos_trans"/>
</dbReference>
<dbReference type="Proteomes" id="UP000030706">
    <property type="component" value="Unassembled WGS sequence"/>
</dbReference>
<dbReference type="InterPro" id="IPR010610">
    <property type="entry name" value="EryCIII-like_C"/>
</dbReference>
<name>A0A074XCQ3_AURPU</name>
<feature type="compositionally biased region" description="Polar residues" evidence="2">
    <location>
        <begin position="651"/>
        <end position="663"/>
    </location>
</feature>
<evidence type="ECO:0000256" key="1">
    <source>
        <dbReference type="ARBA" id="ARBA00022679"/>
    </source>
</evidence>
<dbReference type="FunFam" id="3.40.50.2000:FF:000100">
    <property type="entry name" value="Glycosyltransferase family 1 protein"/>
    <property type="match status" value="1"/>
</dbReference>
<feature type="region of interest" description="Disordered" evidence="2">
    <location>
        <begin position="641"/>
        <end position="675"/>
    </location>
</feature>
<dbReference type="EMBL" id="KL584984">
    <property type="protein sequence ID" value="KEQ83295.1"/>
    <property type="molecule type" value="Genomic_DNA"/>
</dbReference>
<feature type="compositionally biased region" description="Basic and acidic residues" evidence="2">
    <location>
        <begin position="1"/>
        <end position="15"/>
    </location>
</feature>
<dbReference type="Gene3D" id="3.40.50.2000">
    <property type="entry name" value="Glycogen Phosphorylase B"/>
    <property type="match status" value="2"/>
</dbReference>
<evidence type="ECO:0000313" key="6">
    <source>
        <dbReference type="Proteomes" id="UP000030706"/>
    </source>
</evidence>
<keyword evidence="1 5" id="KW-0808">Transferase</keyword>
<dbReference type="FunFam" id="3.40.50.2000:FF:000009">
    <property type="entry name" value="Sterol 3-beta-glucosyltransferase UGT80A2"/>
    <property type="match status" value="1"/>
</dbReference>
<dbReference type="PANTHER" id="PTHR48050:SF27">
    <property type="entry name" value="GLUCOSYLTRANSFERASE, PUTATIVE (AFU_ORTHOLOGUE AFUA_7G04880)-RELATED"/>
    <property type="match status" value="1"/>
</dbReference>
<dbReference type="HOGENOM" id="CLU_000537_1_1_1"/>
<feature type="region of interest" description="Disordered" evidence="2">
    <location>
        <begin position="1"/>
        <end position="45"/>
    </location>
</feature>
<evidence type="ECO:0000259" key="3">
    <source>
        <dbReference type="Pfam" id="PF03033"/>
    </source>
</evidence>
<dbReference type="GO" id="GO:0016906">
    <property type="term" value="F:sterol 3-beta-glucosyltransferase activity"/>
    <property type="evidence" value="ECO:0007669"/>
    <property type="project" value="UniProtKB-ARBA"/>
</dbReference>
<proteinExistence type="predicted"/>
<feature type="domain" description="Glycosyltransferase family 28 N-terminal" evidence="3">
    <location>
        <begin position="108"/>
        <end position="256"/>
    </location>
</feature>
<feature type="compositionally biased region" description="Basic and acidic residues" evidence="2">
    <location>
        <begin position="641"/>
        <end position="650"/>
    </location>
</feature>
<reference evidence="5 6" key="1">
    <citation type="journal article" date="2014" name="BMC Genomics">
        <title>Genome sequencing of four Aureobasidium pullulans varieties: biotechnological potential, stress tolerance, and description of new species.</title>
        <authorList>
            <person name="Gostin Ar C."/>
            <person name="Ohm R.A."/>
            <person name="Kogej T."/>
            <person name="Sonjak S."/>
            <person name="Turk M."/>
            <person name="Zajc J."/>
            <person name="Zalar P."/>
            <person name="Grube M."/>
            <person name="Sun H."/>
            <person name="Han J."/>
            <person name="Sharma A."/>
            <person name="Chiniquy J."/>
            <person name="Ngan C.Y."/>
            <person name="Lipzen A."/>
            <person name="Barry K."/>
            <person name="Grigoriev I.V."/>
            <person name="Gunde-Cimerman N."/>
        </authorList>
    </citation>
    <scope>NUCLEOTIDE SEQUENCE [LARGE SCALE GENOMIC DNA]</scope>
    <source>
        <strain evidence="5 6">EXF-150</strain>
    </source>
</reference>
<dbReference type="PANTHER" id="PTHR48050">
    <property type="entry name" value="STEROL 3-BETA-GLUCOSYLTRANSFERASE"/>
    <property type="match status" value="1"/>
</dbReference>
<dbReference type="RefSeq" id="XP_029759482.1">
    <property type="nucleotide sequence ID" value="XM_029901986.1"/>
</dbReference>
<dbReference type="Pfam" id="PF06722">
    <property type="entry name" value="EryCIII-like_C"/>
    <property type="match status" value="1"/>
</dbReference>
<accession>A0A074XCQ3</accession>
<evidence type="ECO:0000313" key="5">
    <source>
        <dbReference type="EMBL" id="KEQ83295.1"/>
    </source>
</evidence>
<feature type="domain" description="Erythromycin biosynthesis protein CIII-like C-terminal" evidence="4">
    <location>
        <begin position="409"/>
        <end position="505"/>
    </location>
</feature>